<evidence type="ECO:0000256" key="3">
    <source>
        <dbReference type="ARBA" id="ARBA00006958"/>
    </source>
</evidence>
<dbReference type="GO" id="GO:0005634">
    <property type="term" value="C:nucleus"/>
    <property type="evidence" value="ECO:0007669"/>
    <property type="project" value="UniProtKB-SubCell"/>
</dbReference>
<gene>
    <name evidence="10" type="ORF">Zmor_006278</name>
</gene>
<evidence type="ECO:0000256" key="4">
    <source>
        <dbReference type="ARBA" id="ARBA00022722"/>
    </source>
</evidence>
<dbReference type="Pfam" id="PF13359">
    <property type="entry name" value="DDE_Tnp_4"/>
    <property type="match status" value="1"/>
</dbReference>
<keyword evidence="6" id="KW-0378">Hydrolase</keyword>
<dbReference type="EMBL" id="JALNTZ010000002">
    <property type="protein sequence ID" value="KAJ3661902.1"/>
    <property type="molecule type" value="Genomic_DNA"/>
</dbReference>
<feature type="compositionally biased region" description="Basic and acidic residues" evidence="8">
    <location>
        <begin position="321"/>
        <end position="333"/>
    </location>
</feature>
<evidence type="ECO:0000256" key="2">
    <source>
        <dbReference type="ARBA" id="ARBA00004123"/>
    </source>
</evidence>
<protein>
    <recommendedName>
        <fullName evidence="9">DDE Tnp4 domain-containing protein</fullName>
    </recommendedName>
</protein>
<comment type="subcellular location">
    <subcellularLocation>
        <location evidence="2">Nucleus</location>
    </subcellularLocation>
</comment>
<dbReference type="GO" id="GO:0016787">
    <property type="term" value="F:hydrolase activity"/>
    <property type="evidence" value="ECO:0007669"/>
    <property type="project" value="UniProtKB-KW"/>
</dbReference>
<dbReference type="PANTHER" id="PTHR22930:SF250">
    <property type="entry name" value="NUCLEASE HARBI1-LIKE PROTEIN"/>
    <property type="match status" value="1"/>
</dbReference>
<keyword evidence="11" id="KW-1185">Reference proteome</keyword>
<comment type="cofactor">
    <cofactor evidence="1">
        <name>a divalent metal cation</name>
        <dbReference type="ChEBI" id="CHEBI:60240"/>
    </cofactor>
</comment>
<reference evidence="10" key="1">
    <citation type="journal article" date="2023" name="G3 (Bethesda)">
        <title>Whole genome assemblies of Zophobas morio and Tenebrio molitor.</title>
        <authorList>
            <person name="Kaur S."/>
            <person name="Stinson S.A."/>
            <person name="diCenzo G.C."/>
        </authorList>
    </citation>
    <scope>NUCLEOTIDE SEQUENCE</scope>
    <source>
        <strain evidence="10">QUZm001</strain>
    </source>
</reference>
<comment type="caution">
    <text evidence="10">The sequence shown here is derived from an EMBL/GenBank/DDBJ whole genome shotgun (WGS) entry which is preliminary data.</text>
</comment>
<organism evidence="10 11">
    <name type="scientific">Zophobas morio</name>
    <dbReference type="NCBI Taxonomy" id="2755281"/>
    <lineage>
        <taxon>Eukaryota</taxon>
        <taxon>Metazoa</taxon>
        <taxon>Ecdysozoa</taxon>
        <taxon>Arthropoda</taxon>
        <taxon>Hexapoda</taxon>
        <taxon>Insecta</taxon>
        <taxon>Pterygota</taxon>
        <taxon>Neoptera</taxon>
        <taxon>Endopterygota</taxon>
        <taxon>Coleoptera</taxon>
        <taxon>Polyphaga</taxon>
        <taxon>Cucujiformia</taxon>
        <taxon>Tenebrionidae</taxon>
        <taxon>Zophobas</taxon>
    </lineage>
</organism>
<accession>A0AA38IX81</accession>
<keyword evidence="5" id="KW-0479">Metal-binding</keyword>
<evidence type="ECO:0000313" key="11">
    <source>
        <dbReference type="Proteomes" id="UP001168821"/>
    </source>
</evidence>
<evidence type="ECO:0000256" key="8">
    <source>
        <dbReference type="SAM" id="MobiDB-lite"/>
    </source>
</evidence>
<evidence type="ECO:0000256" key="1">
    <source>
        <dbReference type="ARBA" id="ARBA00001968"/>
    </source>
</evidence>
<evidence type="ECO:0000313" key="10">
    <source>
        <dbReference type="EMBL" id="KAJ3661902.1"/>
    </source>
</evidence>
<dbReference type="InterPro" id="IPR045249">
    <property type="entry name" value="HARBI1-like"/>
</dbReference>
<comment type="similarity">
    <text evidence="3">Belongs to the HARBI1 family.</text>
</comment>
<dbReference type="GO" id="GO:0004518">
    <property type="term" value="F:nuclease activity"/>
    <property type="evidence" value="ECO:0007669"/>
    <property type="project" value="UniProtKB-KW"/>
</dbReference>
<name>A0AA38IX81_9CUCU</name>
<keyword evidence="4" id="KW-0540">Nuclease</keyword>
<feature type="compositionally biased region" description="Acidic residues" evidence="8">
    <location>
        <begin position="297"/>
        <end position="315"/>
    </location>
</feature>
<dbReference type="GO" id="GO:0046872">
    <property type="term" value="F:metal ion binding"/>
    <property type="evidence" value="ECO:0007669"/>
    <property type="project" value="UniProtKB-KW"/>
</dbReference>
<evidence type="ECO:0000256" key="5">
    <source>
        <dbReference type="ARBA" id="ARBA00022723"/>
    </source>
</evidence>
<evidence type="ECO:0000256" key="7">
    <source>
        <dbReference type="ARBA" id="ARBA00023242"/>
    </source>
</evidence>
<feature type="region of interest" description="Disordered" evidence="8">
    <location>
        <begin position="297"/>
        <end position="333"/>
    </location>
</feature>
<dbReference type="PANTHER" id="PTHR22930">
    <property type="match status" value="1"/>
</dbReference>
<dbReference type="Proteomes" id="UP001168821">
    <property type="component" value="Unassembled WGS sequence"/>
</dbReference>
<keyword evidence="7" id="KW-0539">Nucleus</keyword>
<feature type="domain" description="DDE Tnp4" evidence="9">
    <location>
        <begin position="135"/>
        <end position="284"/>
    </location>
</feature>
<dbReference type="InterPro" id="IPR027806">
    <property type="entry name" value="HARBI1_dom"/>
</dbReference>
<dbReference type="AlphaFoldDB" id="A0AA38IX81"/>
<evidence type="ECO:0000256" key="6">
    <source>
        <dbReference type="ARBA" id="ARBA00022801"/>
    </source>
</evidence>
<proteinExistence type="inferred from homology"/>
<evidence type="ECO:0000259" key="9">
    <source>
        <dbReference type="Pfam" id="PF13359"/>
    </source>
</evidence>
<sequence>MFNYEVRARKTYKQRRQNPPERDFIRLYRFTSENVMWMAEHFLGTSNETRGGSLDSFTKMKIFLRYAADPGFQTGVAEDIGVSQPAVSYTIKCVAQKIMNKAHIWIRFPQDNEAIQEEKQRWLRRYNFPTAIGAIDCTLIRIKKIHVNRHGNEYICRKQFPALNVQATCNAEEYFTSVSAEWPGSVHDSRIWRNSSVCRVFRTFNNAVLLGDQGYGIEKCLMIPYRNPATPREEAFNNLLKRERVIIERCFGQLKQRFPTLQNIIRLRLLVIPSFIAACFVLHNVAKYLKDEAVLEEENNDNDNDDDNLDEEDNNDPAQEVQRREGQRKRNELTEIMFQNI</sequence>